<organism evidence="3 4">
    <name type="scientific">Mobiluncus curtisii</name>
    <dbReference type="NCBI Taxonomy" id="2051"/>
    <lineage>
        <taxon>Bacteria</taxon>
        <taxon>Bacillati</taxon>
        <taxon>Actinomycetota</taxon>
        <taxon>Actinomycetes</taxon>
        <taxon>Actinomycetales</taxon>
        <taxon>Actinomycetaceae</taxon>
        <taxon>Mobiluncus</taxon>
    </lineage>
</organism>
<reference evidence="1 5" key="2">
    <citation type="submission" date="2020-04" db="EMBL/GenBank/DDBJ databases">
        <title>Antimicrobial susceptibility and clonality of vaginal-derived multi-drug resistant Mobiluncus isolates in China.</title>
        <authorList>
            <person name="Zhang X."/>
        </authorList>
    </citation>
    <scope>NUCLEOTIDE SEQUENCE [LARGE SCALE GENOMIC DNA]</scope>
    <source>
        <strain evidence="1 5">19</strain>
    </source>
</reference>
<proteinExistence type="predicted"/>
<dbReference type="Proteomes" id="UP000250245">
    <property type="component" value="Unassembled WGS sequence"/>
</dbReference>
<evidence type="ECO:0000313" key="1">
    <source>
        <dbReference type="EMBL" id="NMW86998.1"/>
    </source>
</evidence>
<dbReference type="Proteomes" id="UP000553981">
    <property type="component" value="Unassembled WGS sequence"/>
</dbReference>
<accession>A0A2X3BNL1</accession>
<evidence type="ECO:0000313" key="2">
    <source>
        <dbReference type="EMBL" id="SQB64468.1"/>
    </source>
</evidence>
<sequence length="85" mass="9211">MSPRQQITRVGTVLSTSFLSPADVPSFRICLETAGGFINVRWLGRMEVPGVTLGRRLQVCGIPLQGSDGVELINPDYHLLGATNE</sequence>
<dbReference type="EMBL" id="JABCUI010000001">
    <property type="protein sequence ID" value="NMW86998.1"/>
    <property type="molecule type" value="Genomic_DNA"/>
</dbReference>
<evidence type="ECO:0000313" key="5">
    <source>
        <dbReference type="Proteomes" id="UP000553981"/>
    </source>
</evidence>
<evidence type="ECO:0000313" key="4">
    <source>
        <dbReference type="Proteomes" id="UP000250245"/>
    </source>
</evidence>
<dbReference type="AlphaFoldDB" id="A0A2X3BNL1"/>
<evidence type="ECO:0008006" key="6">
    <source>
        <dbReference type="Google" id="ProtNLM"/>
    </source>
</evidence>
<dbReference type="RefSeq" id="WP_004006717.1">
    <property type="nucleotide sequence ID" value="NZ_CAMUDJ010000005.1"/>
</dbReference>
<protein>
    <recommendedName>
        <fullName evidence="6">DNA-binding protein</fullName>
    </recommendedName>
</protein>
<name>A0A2X3BNL1_9ACTO</name>
<evidence type="ECO:0000313" key="3">
    <source>
        <dbReference type="EMBL" id="SQC02293.1"/>
    </source>
</evidence>
<dbReference type="EMBL" id="UASJ01000014">
    <property type="protein sequence ID" value="SQC02293.1"/>
    <property type="molecule type" value="Genomic_DNA"/>
</dbReference>
<reference evidence="3 4" key="1">
    <citation type="submission" date="2018-06" db="EMBL/GenBank/DDBJ databases">
        <authorList>
            <consortium name="Pathogen Informatics"/>
            <person name="Doyle S."/>
        </authorList>
    </citation>
    <scope>NUCLEOTIDE SEQUENCE [LARGE SCALE GENOMIC DNA]</scope>
    <source>
        <strain evidence="3 4">NCTC11820</strain>
    </source>
</reference>
<dbReference type="GeneID" id="55565879"/>
<gene>
    <name evidence="1" type="ORF">HHJ67_04435</name>
    <name evidence="2" type="ORF">NCTC11820_00812</name>
    <name evidence="3" type="ORF">NCTC11820_02181</name>
</gene>
<dbReference type="EMBL" id="UASJ01000001">
    <property type="protein sequence ID" value="SQB64468.1"/>
    <property type="molecule type" value="Genomic_DNA"/>
</dbReference>